<dbReference type="RefSeq" id="WP_275815668.1">
    <property type="nucleotide sequence ID" value="NZ_BAAANM010000001.1"/>
</dbReference>
<dbReference type="PANTHER" id="PTHR35010">
    <property type="entry name" value="BLL4672 PROTEIN-RELATED"/>
    <property type="match status" value="1"/>
</dbReference>
<dbReference type="InterPro" id="IPR010982">
    <property type="entry name" value="Lambda_DNA-bd_dom_sf"/>
</dbReference>
<dbReference type="Pfam" id="PF13560">
    <property type="entry name" value="HTH_31"/>
    <property type="match status" value="1"/>
</dbReference>
<feature type="region of interest" description="Disordered" evidence="1">
    <location>
        <begin position="284"/>
        <end position="305"/>
    </location>
</feature>
<dbReference type="Gene3D" id="1.10.260.40">
    <property type="entry name" value="lambda repressor-like DNA-binding domains"/>
    <property type="match status" value="1"/>
</dbReference>
<reference evidence="3 4" key="1">
    <citation type="submission" date="2023-03" db="EMBL/GenBank/DDBJ databases">
        <title>Draft genome sequence of type strain Streptomyces ferralitis JCM 14344.</title>
        <authorList>
            <person name="Klaysubun C."/>
            <person name="Duangmal K."/>
        </authorList>
    </citation>
    <scope>NUCLEOTIDE SEQUENCE [LARGE SCALE GENOMIC DNA]</scope>
    <source>
        <strain evidence="3 4">JCM 14344</strain>
    </source>
</reference>
<protein>
    <submittedName>
        <fullName evidence="3">Helix-turn-helix transcriptional regulator</fullName>
    </submittedName>
</protein>
<sequence length="320" mass="35793">MNKNLEMGEFLRSRRARLTPAQAGMPDTTRRRVPGLRREELAHLAGVSSDYYTRLEQGRARTASPPVLDALARALRLDDTERAHLFDLATPDPPPPRSHPPRPQRVRRATYQLLDAVDRAFCPAFVLGRRTDVLAANRLAEALIADFDALPARERNLARFVFLDDHARDLYADWGTVASDTAAMLRMDAGRHPDDPLLNELVGELSVHSDCFRRHWAERNVYEHTDGAKSYHHPVVGKVTVSYQAMALPSEEDQILCIYTTEPGSASETALRLLASWTNSPVDVPEGTARRSGRQLPSGAGREYGSAIIETDPDRRLSWL</sequence>
<dbReference type="Gene3D" id="3.30.450.180">
    <property type="match status" value="1"/>
</dbReference>
<dbReference type="PANTHER" id="PTHR35010:SF2">
    <property type="entry name" value="BLL4672 PROTEIN"/>
    <property type="match status" value="1"/>
</dbReference>
<dbReference type="SUPFAM" id="SSF47413">
    <property type="entry name" value="lambda repressor-like DNA-binding domains"/>
    <property type="match status" value="1"/>
</dbReference>
<feature type="domain" description="HTH cro/C1-type" evidence="2">
    <location>
        <begin position="35"/>
        <end position="82"/>
    </location>
</feature>
<evidence type="ECO:0000259" key="2">
    <source>
        <dbReference type="PROSITE" id="PS50943"/>
    </source>
</evidence>
<organism evidence="3 4">
    <name type="scientific">Streptantibioticus ferralitis</name>
    <dbReference type="NCBI Taxonomy" id="236510"/>
    <lineage>
        <taxon>Bacteria</taxon>
        <taxon>Bacillati</taxon>
        <taxon>Actinomycetota</taxon>
        <taxon>Actinomycetes</taxon>
        <taxon>Kitasatosporales</taxon>
        <taxon>Streptomycetaceae</taxon>
        <taxon>Streptantibioticus</taxon>
    </lineage>
</organism>
<evidence type="ECO:0000313" key="3">
    <source>
        <dbReference type="EMBL" id="MDF2257551.1"/>
    </source>
</evidence>
<evidence type="ECO:0000256" key="1">
    <source>
        <dbReference type="SAM" id="MobiDB-lite"/>
    </source>
</evidence>
<dbReference type="Pfam" id="PF17765">
    <property type="entry name" value="MLTR_LBD"/>
    <property type="match status" value="1"/>
</dbReference>
<comment type="caution">
    <text evidence="3">The sequence shown here is derived from an EMBL/GenBank/DDBJ whole genome shotgun (WGS) entry which is preliminary data.</text>
</comment>
<dbReference type="InterPro" id="IPR001387">
    <property type="entry name" value="Cro/C1-type_HTH"/>
</dbReference>
<dbReference type="InterPro" id="IPR041413">
    <property type="entry name" value="MLTR_LBD"/>
</dbReference>
<dbReference type="PROSITE" id="PS50943">
    <property type="entry name" value="HTH_CROC1"/>
    <property type="match status" value="1"/>
</dbReference>
<dbReference type="Proteomes" id="UP001220022">
    <property type="component" value="Unassembled WGS sequence"/>
</dbReference>
<name>A0ABT5Z1U6_9ACTN</name>
<dbReference type="CDD" id="cd00093">
    <property type="entry name" value="HTH_XRE"/>
    <property type="match status" value="1"/>
</dbReference>
<accession>A0ABT5Z1U6</accession>
<proteinExistence type="predicted"/>
<evidence type="ECO:0000313" key="4">
    <source>
        <dbReference type="Proteomes" id="UP001220022"/>
    </source>
</evidence>
<dbReference type="SMART" id="SM00530">
    <property type="entry name" value="HTH_XRE"/>
    <property type="match status" value="1"/>
</dbReference>
<keyword evidence="4" id="KW-1185">Reference proteome</keyword>
<gene>
    <name evidence="3" type="ORF">P2L57_18055</name>
</gene>
<dbReference type="EMBL" id="JARHTQ010000010">
    <property type="protein sequence ID" value="MDF2257551.1"/>
    <property type="molecule type" value="Genomic_DNA"/>
</dbReference>